<feature type="transmembrane region" description="Helical" evidence="6">
    <location>
        <begin position="7"/>
        <end position="27"/>
    </location>
</feature>
<evidence type="ECO:0000313" key="7">
    <source>
        <dbReference type="EMBL" id="KAL3636147.1"/>
    </source>
</evidence>
<keyword evidence="3 6" id="KW-0812">Transmembrane</keyword>
<dbReference type="GO" id="GO:0016020">
    <property type="term" value="C:membrane"/>
    <property type="evidence" value="ECO:0007669"/>
    <property type="project" value="UniProtKB-SubCell"/>
</dbReference>
<accession>A0ABD3D2D7</accession>
<dbReference type="EMBL" id="JAVIJP010000027">
    <property type="protein sequence ID" value="KAL3636147.1"/>
    <property type="molecule type" value="Genomic_DNA"/>
</dbReference>
<evidence type="ECO:0000256" key="1">
    <source>
        <dbReference type="ARBA" id="ARBA00004370"/>
    </source>
</evidence>
<keyword evidence="5 6" id="KW-0472">Membrane</keyword>
<comment type="caution">
    <text evidence="7">The sequence shown here is derived from an EMBL/GenBank/DDBJ whole genome shotgun (WGS) entry which is preliminary data.</text>
</comment>
<dbReference type="Proteomes" id="UP001632038">
    <property type="component" value="Unassembled WGS sequence"/>
</dbReference>
<dbReference type="Pfam" id="PF14778">
    <property type="entry name" value="ODR4-like"/>
    <property type="match status" value="1"/>
</dbReference>
<sequence>MEMQQIVARWVNMLTVIHQAVLLLILVKGNLEVRTLMIVAVLHVQILHSIERFKRRGLLGEMLYLILLDRDELLVHISLPLRWTCKICSLAANITSSTLRPCEFRMGKVLDSLQTFRCTYTVLM</sequence>
<dbReference type="PANTHER" id="PTHR33966">
    <property type="entry name" value="PROTEIN ODR-4 HOMOLOG"/>
    <property type="match status" value="1"/>
</dbReference>
<evidence type="ECO:0000313" key="8">
    <source>
        <dbReference type="Proteomes" id="UP001632038"/>
    </source>
</evidence>
<dbReference type="InterPro" id="IPR029454">
    <property type="entry name" value="ODR-4-like"/>
</dbReference>
<proteinExistence type="inferred from homology"/>
<protein>
    <submittedName>
        <fullName evidence="7">Uncharacterized protein</fullName>
    </submittedName>
</protein>
<reference evidence="8" key="1">
    <citation type="journal article" date="2024" name="IScience">
        <title>Strigolactones Initiate the Formation of Haustorium-like Structures in Castilleja.</title>
        <authorList>
            <person name="Buerger M."/>
            <person name="Peterson D."/>
            <person name="Chory J."/>
        </authorList>
    </citation>
    <scope>NUCLEOTIDE SEQUENCE [LARGE SCALE GENOMIC DNA]</scope>
</reference>
<keyword evidence="8" id="KW-1185">Reference proteome</keyword>
<dbReference type="PANTHER" id="PTHR33966:SF1">
    <property type="entry name" value="PROTEIN ODR-4 HOMOLOG"/>
    <property type="match status" value="1"/>
</dbReference>
<gene>
    <name evidence="7" type="ORF">CASFOL_020694</name>
</gene>
<dbReference type="AlphaFoldDB" id="A0ABD3D2D7"/>
<evidence type="ECO:0000256" key="2">
    <source>
        <dbReference type="ARBA" id="ARBA00010131"/>
    </source>
</evidence>
<evidence type="ECO:0000256" key="6">
    <source>
        <dbReference type="SAM" id="Phobius"/>
    </source>
</evidence>
<organism evidence="7 8">
    <name type="scientific">Castilleja foliolosa</name>
    <dbReference type="NCBI Taxonomy" id="1961234"/>
    <lineage>
        <taxon>Eukaryota</taxon>
        <taxon>Viridiplantae</taxon>
        <taxon>Streptophyta</taxon>
        <taxon>Embryophyta</taxon>
        <taxon>Tracheophyta</taxon>
        <taxon>Spermatophyta</taxon>
        <taxon>Magnoliopsida</taxon>
        <taxon>eudicotyledons</taxon>
        <taxon>Gunneridae</taxon>
        <taxon>Pentapetalae</taxon>
        <taxon>asterids</taxon>
        <taxon>lamiids</taxon>
        <taxon>Lamiales</taxon>
        <taxon>Orobanchaceae</taxon>
        <taxon>Pedicularideae</taxon>
        <taxon>Castillejinae</taxon>
        <taxon>Castilleja</taxon>
    </lineage>
</organism>
<keyword evidence="4 6" id="KW-1133">Transmembrane helix</keyword>
<evidence type="ECO:0000256" key="5">
    <source>
        <dbReference type="ARBA" id="ARBA00023136"/>
    </source>
</evidence>
<name>A0ABD3D2D7_9LAMI</name>
<comment type="subcellular location">
    <subcellularLocation>
        <location evidence="1">Membrane</location>
    </subcellularLocation>
</comment>
<comment type="similarity">
    <text evidence="2">Belongs to the ODR-4 family.</text>
</comment>
<evidence type="ECO:0000256" key="3">
    <source>
        <dbReference type="ARBA" id="ARBA00022692"/>
    </source>
</evidence>
<evidence type="ECO:0000256" key="4">
    <source>
        <dbReference type="ARBA" id="ARBA00022989"/>
    </source>
</evidence>